<sequence>MRMWMVAAAASVVMAPAAAQNWAETVSVTPKGGVLIGNPAAKVKLVEYGSLSCGTCAQFHTNGLPPLKAKYLAGGKVSYEFRSFVRNGPDYAGSLIAACLPAKPQLGMLDAMFEGQGAWLQPYMKVQPADMQGVAALPMAQQFVRLAELGGLYGFAATRGLPEARARACLADAALIEKVAANRKEAVEVHGLTGTPTFVLDGKTLDGVLDWSALDPKLAAAVG</sequence>
<accession>A0A841L812</accession>
<protein>
    <submittedName>
        <fullName evidence="3">Protein-disulfide isomerase</fullName>
    </submittedName>
</protein>
<dbReference type="RefSeq" id="WP_184198796.1">
    <property type="nucleotide sequence ID" value="NZ_BMOX01000008.1"/>
</dbReference>
<evidence type="ECO:0000259" key="2">
    <source>
        <dbReference type="Pfam" id="PF13462"/>
    </source>
</evidence>
<dbReference type="InterPro" id="IPR012336">
    <property type="entry name" value="Thioredoxin-like_fold"/>
</dbReference>
<proteinExistence type="predicted"/>
<organism evidence="3 4">
    <name type="scientific">Polymorphobacter multimanifer</name>
    <dbReference type="NCBI Taxonomy" id="1070431"/>
    <lineage>
        <taxon>Bacteria</taxon>
        <taxon>Pseudomonadati</taxon>
        <taxon>Pseudomonadota</taxon>
        <taxon>Alphaproteobacteria</taxon>
        <taxon>Sphingomonadales</taxon>
        <taxon>Sphingosinicellaceae</taxon>
        <taxon>Polymorphobacter</taxon>
    </lineage>
</organism>
<feature type="chain" id="PRO_5032415160" evidence="1">
    <location>
        <begin position="20"/>
        <end position="223"/>
    </location>
</feature>
<comment type="caution">
    <text evidence="3">The sequence shown here is derived from an EMBL/GenBank/DDBJ whole genome shotgun (WGS) entry which is preliminary data.</text>
</comment>
<name>A0A841L812_9SPHN</name>
<dbReference type="Proteomes" id="UP000538147">
    <property type="component" value="Unassembled WGS sequence"/>
</dbReference>
<keyword evidence="3" id="KW-0413">Isomerase</keyword>
<evidence type="ECO:0000256" key="1">
    <source>
        <dbReference type="SAM" id="SignalP"/>
    </source>
</evidence>
<dbReference type="Gene3D" id="1.10.40.110">
    <property type="match status" value="1"/>
</dbReference>
<dbReference type="InterPro" id="IPR036249">
    <property type="entry name" value="Thioredoxin-like_sf"/>
</dbReference>
<dbReference type="EMBL" id="JACIIV010000012">
    <property type="protein sequence ID" value="MBB6227711.1"/>
    <property type="molecule type" value="Genomic_DNA"/>
</dbReference>
<keyword evidence="4" id="KW-1185">Reference proteome</keyword>
<reference evidence="3 4" key="1">
    <citation type="submission" date="2020-08" db="EMBL/GenBank/DDBJ databases">
        <title>Genomic Encyclopedia of Type Strains, Phase IV (KMG-IV): sequencing the most valuable type-strain genomes for metagenomic binning, comparative biology and taxonomic classification.</title>
        <authorList>
            <person name="Goeker M."/>
        </authorList>
    </citation>
    <scope>NUCLEOTIDE SEQUENCE [LARGE SCALE GENOMIC DNA]</scope>
    <source>
        <strain evidence="3 4">DSM 102189</strain>
    </source>
</reference>
<dbReference type="AlphaFoldDB" id="A0A841L812"/>
<dbReference type="SUPFAM" id="SSF52833">
    <property type="entry name" value="Thioredoxin-like"/>
    <property type="match status" value="1"/>
</dbReference>
<dbReference type="Gene3D" id="3.40.30.10">
    <property type="entry name" value="Glutaredoxin"/>
    <property type="match status" value="1"/>
</dbReference>
<evidence type="ECO:0000313" key="4">
    <source>
        <dbReference type="Proteomes" id="UP000538147"/>
    </source>
</evidence>
<dbReference type="Pfam" id="PF13462">
    <property type="entry name" value="Thioredoxin_4"/>
    <property type="match status" value="1"/>
</dbReference>
<gene>
    <name evidence="3" type="ORF">FHS79_001890</name>
</gene>
<keyword evidence="1" id="KW-0732">Signal</keyword>
<dbReference type="GO" id="GO:0016853">
    <property type="term" value="F:isomerase activity"/>
    <property type="evidence" value="ECO:0007669"/>
    <property type="project" value="UniProtKB-KW"/>
</dbReference>
<evidence type="ECO:0000313" key="3">
    <source>
        <dbReference type="EMBL" id="MBB6227711.1"/>
    </source>
</evidence>
<feature type="domain" description="Thioredoxin-like fold" evidence="2">
    <location>
        <begin position="32"/>
        <end position="214"/>
    </location>
</feature>
<feature type="signal peptide" evidence="1">
    <location>
        <begin position="1"/>
        <end position="19"/>
    </location>
</feature>